<reference evidence="14 15" key="1">
    <citation type="submission" date="2021-01" db="EMBL/GenBank/DDBJ databases">
        <title>Sequencing the genomes of 1000 actinobacteria strains.</title>
        <authorList>
            <person name="Klenk H.-P."/>
        </authorList>
    </citation>
    <scope>NUCLEOTIDE SEQUENCE [LARGE SCALE GENOMIC DNA]</scope>
    <source>
        <strain evidence="14 15">DSM 13057</strain>
    </source>
</reference>
<dbReference type="PROSITE" id="PS50885">
    <property type="entry name" value="HAMP"/>
    <property type="match status" value="1"/>
</dbReference>
<keyword evidence="8 11" id="KW-1133">Transmembrane helix</keyword>
<keyword evidence="4" id="KW-0597">Phosphoprotein</keyword>
<dbReference type="InterPro" id="IPR005467">
    <property type="entry name" value="His_kinase_dom"/>
</dbReference>
<feature type="transmembrane region" description="Helical" evidence="11">
    <location>
        <begin position="165"/>
        <end position="189"/>
    </location>
</feature>
<evidence type="ECO:0000259" key="13">
    <source>
        <dbReference type="PROSITE" id="PS50885"/>
    </source>
</evidence>
<feature type="domain" description="Histidine kinase" evidence="12">
    <location>
        <begin position="257"/>
        <end position="488"/>
    </location>
</feature>
<dbReference type="Pfam" id="PF00512">
    <property type="entry name" value="HisKA"/>
    <property type="match status" value="1"/>
</dbReference>
<dbReference type="EMBL" id="JAFBBU010000001">
    <property type="protein sequence ID" value="MBM7471068.1"/>
    <property type="molecule type" value="Genomic_DNA"/>
</dbReference>
<dbReference type="Pfam" id="PF02518">
    <property type="entry name" value="HATPase_c"/>
    <property type="match status" value="1"/>
</dbReference>
<dbReference type="GO" id="GO:0016301">
    <property type="term" value="F:kinase activity"/>
    <property type="evidence" value="ECO:0007669"/>
    <property type="project" value="UniProtKB-KW"/>
</dbReference>
<evidence type="ECO:0000256" key="11">
    <source>
        <dbReference type="SAM" id="Phobius"/>
    </source>
</evidence>
<dbReference type="InterPro" id="IPR003660">
    <property type="entry name" value="HAMP_dom"/>
</dbReference>
<feature type="domain" description="HAMP" evidence="13">
    <location>
        <begin position="186"/>
        <end position="249"/>
    </location>
</feature>
<dbReference type="SUPFAM" id="SSF55874">
    <property type="entry name" value="ATPase domain of HSP90 chaperone/DNA topoisomerase II/histidine kinase"/>
    <property type="match status" value="1"/>
</dbReference>
<accession>A0ABS2L1W0</accession>
<keyword evidence="15" id="KW-1185">Reference proteome</keyword>
<feature type="transmembrane region" description="Helical" evidence="11">
    <location>
        <begin position="450"/>
        <end position="470"/>
    </location>
</feature>
<evidence type="ECO:0000256" key="8">
    <source>
        <dbReference type="ARBA" id="ARBA00022989"/>
    </source>
</evidence>
<comment type="catalytic activity">
    <reaction evidence="1">
        <text>ATP + protein L-histidine = ADP + protein N-phospho-L-histidine.</text>
        <dbReference type="EC" id="2.7.13.3"/>
    </reaction>
</comment>
<gene>
    <name evidence="14" type="ORF">JOE66_000702</name>
</gene>
<comment type="caution">
    <text evidence="14">The sequence shown here is derived from an EMBL/GenBank/DDBJ whole genome shotgun (WGS) entry which is preliminary data.</text>
</comment>
<comment type="subcellular location">
    <subcellularLocation>
        <location evidence="2">Cell membrane</location>
    </subcellularLocation>
</comment>
<dbReference type="RefSeq" id="WP_205106796.1">
    <property type="nucleotide sequence ID" value="NZ_BAAAHT010000017.1"/>
</dbReference>
<dbReference type="Gene3D" id="1.10.287.130">
    <property type="match status" value="1"/>
</dbReference>
<name>A0ABS2L1W0_9MICO</name>
<dbReference type="CDD" id="cd00082">
    <property type="entry name" value="HisKA"/>
    <property type="match status" value="1"/>
</dbReference>
<dbReference type="EC" id="2.7.13.3" evidence="3"/>
<dbReference type="PRINTS" id="PR00344">
    <property type="entry name" value="BCTRLSENSOR"/>
</dbReference>
<dbReference type="InterPro" id="IPR050428">
    <property type="entry name" value="TCS_sensor_his_kinase"/>
</dbReference>
<dbReference type="Proteomes" id="UP000776164">
    <property type="component" value="Unassembled WGS sequence"/>
</dbReference>
<dbReference type="Pfam" id="PF00672">
    <property type="entry name" value="HAMP"/>
    <property type="match status" value="1"/>
</dbReference>
<protein>
    <recommendedName>
        <fullName evidence="3">histidine kinase</fullName>
        <ecNumber evidence="3">2.7.13.3</ecNumber>
    </recommendedName>
</protein>
<evidence type="ECO:0000313" key="14">
    <source>
        <dbReference type="EMBL" id="MBM7471068.1"/>
    </source>
</evidence>
<dbReference type="InterPro" id="IPR003594">
    <property type="entry name" value="HATPase_dom"/>
</dbReference>
<evidence type="ECO:0000256" key="4">
    <source>
        <dbReference type="ARBA" id="ARBA00022553"/>
    </source>
</evidence>
<evidence type="ECO:0000256" key="6">
    <source>
        <dbReference type="ARBA" id="ARBA00022692"/>
    </source>
</evidence>
<dbReference type="SMART" id="SM00388">
    <property type="entry name" value="HisKA"/>
    <property type="match status" value="1"/>
</dbReference>
<keyword evidence="10 11" id="KW-0472">Membrane</keyword>
<keyword evidence="9" id="KW-0902">Two-component regulatory system</keyword>
<sequence length="491" mass="51220">MTEAAGPVMRKGPRLLRRLSIRARLTAGALIIAGVFFAGTAFAVHQQVEATLTNSSILLLQNDSSLFEEQIVDGKDADLDRPGQGQLVAVIDPAGTVRLSTFPAELEPMLSSLAAAGTAPQNVHTTAADYLVLAHTVSAPDGQWQVVAARNEGASRLSLDSLTRALTIGLVVLTLLFGLGSWVLASAALRPVSAMRRTAEQLRAADRLAPVGSGPHKPELLPVGPAHDELSELATTLNALIEQLRASADREKQLVSDASHELRTPLAILQAQLELAHLSAGDPDALLSEIESAELTVKRLSQLAAGLLELTHIEAAQQQDSTPVTEMADEIVEAVARASLLSGDSGVAVTSSTAGNIVGTMGRVGLSPHNFGRVIDNLVSNAVAALTCPGAEQSSERSVEVLLTLPTAARLRLEVRDDGPGMASEFVPLALDRFAREDTSRAARGRSSGAGLGLSIVAALVSSAGGTVSITNRRPRGLSVVVDLPVTEETS</sequence>
<dbReference type="InterPro" id="IPR003661">
    <property type="entry name" value="HisK_dim/P_dom"/>
</dbReference>
<dbReference type="Gene3D" id="3.30.565.10">
    <property type="entry name" value="Histidine kinase-like ATPase, C-terminal domain"/>
    <property type="match status" value="1"/>
</dbReference>
<dbReference type="InterPro" id="IPR004358">
    <property type="entry name" value="Sig_transdc_His_kin-like_C"/>
</dbReference>
<dbReference type="PANTHER" id="PTHR45436">
    <property type="entry name" value="SENSOR HISTIDINE KINASE YKOH"/>
    <property type="match status" value="1"/>
</dbReference>
<evidence type="ECO:0000256" key="5">
    <source>
        <dbReference type="ARBA" id="ARBA00022679"/>
    </source>
</evidence>
<proteinExistence type="predicted"/>
<dbReference type="SUPFAM" id="SSF47384">
    <property type="entry name" value="Homodimeric domain of signal transducing histidine kinase"/>
    <property type="match status" value="1"/>
</dbReference>
<keyword evidence="7 14" id="KW-0418">Kinase</keyword>
<dbReference type="SMART" id="SM00387">
    <property type="entry name" value="HATPase_c"/>
    <property type="match status" value="1"/>
</dbReference>
<evidence type="ECO:0000256" key="9">
    <source>
        <dbReference type="ARBA" id="ARBA00023012"/>
    </source>
</evidence>
<evidence type="ECO:0000256" key="7">
    <source>
        <dbReference type="ARBA" id="ARBA00022777"/>
    </source>
</evidence>
<keyword evidence="6 11" id="KW-0812">Transmembrane</keyword>
<evidence type="ECO:0000256" key="1">
    <source>
        <dbReference type="ARBA" id="ARBA00000085"/>
    </source>
</evidence>
<evidence type="ECO:0000256" key="3">
    <source>
        <dbReference type="ARBA" id="ARBA00012438"/>
    </source>
</evidence>
<dbReference type="PANTHER" id="PTHR45436:SF5">
    <property type="entry name" value="SENSOR HISTIDINE KINASE TRCS"/>
    <property type="match status" value="1"/>
</dbReference>
<evidence type="ECO:0000313" key="15">
    <source>
        <dbReference type="Proteomes" id="UP000776164"/>
    </source>
</evidence>
<dbReference type="Gene3D" id="6.10.340.10">
    <property type="match status" value="1"/>
</dbReference>
<evidence type="ECO:0000259" key="12">
    <source>
        <dbReference type="PROSITE" id="PS50109"/>
    </source>
</evidence>
<organism evidence="14 15">
    <name type="scientific">Subtercola frigoramans</name>
    <dbReference type="NCBI Taxonomy" id="120298"/>
    <lineage>
        <taxon>Bacteria</taxon>
        <taxon>Bacillati</taxon>
        <taxon>Actinomycetota</taxon>
        <taxon>Actinomycetes</taxon>
        <taxon>Micrococcales</taxon>
        <taxon>Microbacteriaceae</taxon>
        <taxon>Subtercola</taxon>
    </lineage>
</organism>
<dbReference type="PROSITE" id="PS50109">
    <property type="entry name" value="HIS_KIN"/>
    <property type="match status" value="1"/>
</dbReference>
<dbReference type="InterPro" id="IPR036890">
    <property type="entry name" value="HATPase_C_sf"/>
</dbReference>
<keyword evidence="5" id="KW-0808">Transferase</keyword>
<evidence type="ECO:0000256" key="2">
    <source>
        <dbReference type="ARBA" id="ARBA00004236"/>
    </source>
</evidence>
<evidence type="ECO:0000256" key="10">
    <source>
        <dbReference type="ARBA" id="ARBA00023136"/>
    </source>
</evidence>
<dbReference type="InterPro" id="IPR036097">
    <property type="entry name" value="HisK_dim/P_sf"/>
</dbReference>